<protein>
    <submittedName>
        <fullName evidence="3">Uncharacterized protein</fullName>
    </submittedName>
</protein>
<evidence type="ECO:0000256" key="1">
    <source>
        <dbReference type="SAM" id="Coils"/>
    </source>
</evidence>
<evidence type="ECO:0000313" key="3">
    <source>
        <dbReference type="EMBL" id="KAK5950407.1"/>
    </source>
</evidence>
<comment type="caution">
    <text evidence="3">The sequence shown here is derived from an EMBL/GenBank/DDBJ whole genome shotgun (WGS) entry which is preliminary data.</text>
</comment>
<accession>A0AAN8IJP1</accession>
<dbReference type="Proteomes" id="UP001316803">
    <property type="component" value="Unassembled WGS sequence"/>
</dbReference>
<name>A0AAN8IJP1_9EURO</name>
<gene>
    <name evidence="3" type="ORF">OHC33_008626</name>
</gene>
<feature type="compositionally biased region" description="Polar residues" evidence="2">
    <location>
        <begin position="30"/>
        <end position="43"/>
    </location>
</feature>
<keyword evidence="1" id="KW-0175">Coiled coil</keyword>
<feature type="region of interest" description="Disordered" evidence="2">
    <location>
        <begin position="354"/>
        <end position="373"/>
    </location>
</feature>
<evidence type="ECO:0000313" key="4">
    <source>
        <dbReference type="Proteomes" id="UP001316803"/>
    </source>
</evidence>
<dbReference type="AlphaFoldDB" id="A0AAN8IJP1"/>
<reference evidence="3 4" key="1">
    <citation type="submission" date="2022-12" db="EMBL/GenBank/DDBJ databases">
        <title>Genomic features and morphological characterization of a novel Knufia sp. strain isolated from spacecraft assembly facility.</title>
        <authorList>
            <person name="Teixeira M."/>
            <person name="Chander A.M."/>
            <person name="Stajich J.E."/>
            <person name="Venkateswaran K."/>
        </authorList>
    </citation>
    <scope>NUCLEOTIDE SEQUENCE [LARGE SCALE GENOMIC DNA]</scope>
    <source>
        <strain evidence="3 4">FJI-L2-BK-P2</strain>
    </source>
</reference>
<sequence length="395" mass="44722">MVYEDIHKPSNTSAVDSHDLDHNLAASSPARPTSSHTISSTFADSAVDMDVTTPVEPLEPISKTSTEYFEPTLPLTPDEVDQTLSNRMRQLAAVAWTLEQDDSMPANKRQNLHRRLQDLEAYLESDPDEQVEGPPADDAVRMEQNRQDEEDDAIVEVQTESDAEDDSEEWIDESDLIAVRENLAATVKSMRLRQEEQRHLHQLTVQKLEAVAQRCIVQEQQAQDLLREVRELRLRNQTLGTENGQLREKVSNLEADASRNEVAVEAMSSAVKGLEGWIETAHPSEPQTPVPSKSIRRQKVVVRGKGRFRGRYYIDEDGDEAIAYSLADAATESQELHDGVKAWLRGFRDVEEELRQHESPAAPIGSRSQGRFRVFDHREDDDWGDFQSADTYSRH</sequence>
<proteinExistence type="predicted"/>
<feature type="region of interest" description="Disordered" evidence="2">
    <location>
        <begin position="1"/>
        <end position="48"/>
    </location>
</feature>
<evidence type="ECO:0000256" key="2">
    <source>
        <dbReference type="SAM" id="MobiDB-lite"/>
    </source>
</evidence>
<keyword evidence="4" id="KW-1185">Reference proteome</keyword>
<dbReference type="EMBL" id="JAKLMC020000027">
    <property type="protein sequence ID" value="KAK5950407.1"/>
    <property type="molecule type" value="Genomic_DNA"/>
</dbReference>
<feature type="coiled-coil region" evidence="1">
    <location>
        <begin position="215"/>
        <end position="256"/>
    </location>
</feature>
<organism evidence="3 4">
    <name type="scientific">Knufia fluminis</name>
    <dbReference type="NCBI Taxonomy" id="191047"/>
    <lineage>
        <taxon>Eukaryota</taxon>
        <taxon>Fungi</taxon>
        <taxon>Dikarya</taxon>
        <taxon>Ascomycota</taxon>
        <taxon>Pezizomycotina</taxon>
        <taxon>Eurotiomycetes</taxon>
        <taxon>Chaetothyriomycetidae</taxon>
        <taxon>Chaetothyriales</taxon>
        <taxon>Trichomeriaceae</taxon>
        <taxon>Knufia</taxon>
    </lineage>
</organism>